<evidence type="ECO:0000313" key="2">
    <source>
        <dbReference type="EMBL" id="NUQ88961.1"/>
    </source>
</evidence>
<dbReference type="NCBIfam" id="NF047353">
    <property type="entry name" value="tube_lmo2291"/>
    <property type="match status" value="1"/>
</dbReference>
<evidence type="ECO:0000259" key="1">
    <source>
        <dbReference type="Pfam" id="PF01833"/>
    </source>
</evidence>
<reference evidence="2 3" key="1">
    <citation type="submission" date="2020-05" db="EMBL/GenBank/DDBJ databases">
        <title>DNA-SIP metagenomic assembled genomes.</title>
        <authorList>
            <person name="Yu J."/>
        </authorList>
    </citation>
    <scope>NUCLEOTIDE SEQUENCE [LARGE SCALE GENOMIC DNA]</scope>
    <source>
        <strain evidence="2">Bin5.27</strain>
    </source>
</reference>
<dbReference type="Pfam" id="PF01833">
    <property type="entry name" value="TIG"/>
    <property type="match status" value="1"/>
</dbReference>
<sequence>MAEATALARRFRTEVDMGTVESPDWQLFPAIYEFVPKIEGVDQDDSDYDSDGWASANRTARKWSLEIKARHKLNPETQAENPVQAKVRLAGRSVGADATIRVRWYDRNGGPEAEQGEALVSWESDGGDQEQSDNVTVNLTGRGNLTSITNPVTASLPTAVVSALDPATGPAAGGTLVKITGSYFVGVSGAAAVKFGSTNATSYFVEDDTTIYAVAPAVAAGVVNVRVTNTTGQSPTGAGNAYTYV</sequence>
<comment type="caution">
    <text evidence="2">The sequence shown here is derived from an EMBL/GenBank/DDBJ whole genome shotgun (WGS) entry which is preliminary data.</text>
</comment>
<gene>
    <name evidence="2" type="ORF">HOQ43_10915</name>
</gene>
<dbReference type="InterPro" id="IPR014756">
    <property type="entry name" value="Ig_E-set"/>
</dbReference>
<evidence type="ECO:0000313" key="3">
    <source>
        <dbReference type="Proteomes" id="UP000574690"/>
    </source>
</evidence>
<dbReference type="AlphaFoldDB" id="A0A850C7T3"/>
<proteinExistence type="predicted"/>
<protein>
    <recommendedName>
        <fullName evidence="1">IPT/TIG domain-containing protein</fullName>
    </recommendedName>
</protein>
<dbReference type="CDD" id="cd00603">
    <property type="entry name" value="IPT_PCSR"/>
    <property type="match status" value="1"/>
</dbReference>
<dbReference type="GO" id="GO:0005975">
    <property type="term" value="P:carbohydrate metabolic process"/>
    <property type="evidence" value="ECO:0007669"/>
    <property type="project" value="UniProtKB-ARBA"/>
</dbReference>
<dbReference type="InterPro" id="IPR002909">
    <property type="entry name" value="IPT_dom"/>
</dbReference>
<dbReference type="EMBL" id="JABFXE010000451">
    <property type="protein sequence ID" value="NUQ88961.1"/>
    <property type="molecule type" value="Genomic_DNA"/>
</dbReference>
<dbReference type="SUPFAM" id="SSF81296">
    <property type="entry name" value="E set domains"/>
    <property type="match status" value="1"/>
</dbReference>
<dbReference type="InterPro" id="IPR013783">
    <property type="entry name" value="Ig-like_fold"/>
</dbReference>
<organism evidence="2 3">
    <name type="scientific">Glycomyces artemisiae</name>
    <dbReference type="NCBI Taxonomy" id="1076443"/>
    <lineage>
        <taxon>Bacteria</taxon>
        <taxon>Bacillati</taxon>
        <taxon>Actinomycetota</taxon>
        <taxon>Actinomycetes</taxon>
        <taxon>Glycomycetales</taxon>
        <taxon>Glycomycetaceae</taxon>
        <taxon>Glycomyces</taxon>
    </lineage>
</organism>
<dbReference type="Gene3D" id="2.60.40.10">
    <property type="entry name" value="Immunoglobulins"/>
    <property type="match status" value="1"/>
</dbReference>
<accession>A0A850C7T3</accession>
<feature type="domain" description="IPT/TIG" evidence="1">
    <location>
        <begin position="160"/>
        <end position="244"/>
    </location>
</feature>
<name>A0A850C7T3_9ACTN</name>
<dbReference type="Proteomes" id="UP000574690">
    <property type="component" value="Unassembled WGS sequence"/>
</dbReference>